<name>A0AAP0NCH1_LIQFO</name>
<evidence type="ECO:0000313" key="9">
    <source>
        <dbReference type="Proteomes" id="UP001415857"/>
    </source>
</evidence>
<feature type="transmembrane region" description="Helical" evidence="6">
    <location>
        <begin position="105"/>
        <end position="125"/>
    </location>
</feature>
<comment type="subcellular location">
    <subcellularLocation>
        <location evidence="1">Membrane</location>
        <topology evidence="1">Multi-pass membrane protein</topology>
    </subcellularLocation>
</comment>
<evidence type="ECO:0000313" key="8">
    <source>
        <dbReference type="EMBL" id="KAK9269677.1"/>
    </source>
</evidence>
<keyword evidence="9" id="KW-1185">Reference proteome</keyword>
<evidence type="ECO:0000256" key="3">
    <source>
        <dbReference type="ARBA" id="ARBA00022692"/>
    </source>
</evidence>
<dbReference type="InterPro" id="IPR027469">
    <property type="entry name" value="Cation_efflux_TMD_sf"/>
</dbReference>
<dbReference type="InterPro" id="IPR058533">
    <property type="entry name" value="Cation_efflux_TM"/>
</dbReference>
<keyword evidence="4 6" id="KW-1133">Transmembrane helix</keyword>
<dbReference type="PANTHER" id="PTHR43840:SF2">
    <property type="entry name" value="METAL TOLERANCE PROTEIN 9"/>
    <property type="match status" value="1"/>
</dbReference>
<evidence type="ECO:0000259" key="7">
    <source>
        <dbReference type="Pfam" id="PF01545"/>
    </source>
</evidence>
<dbReference type="GO" id="GO:0016020">
    <property type="term" value="C:membrane"/>
    <property type="evidence" value="ECO:0007669"/>
    <property type="project" value="UniProtKB-SubCell"/>
</dbReference>
<dbReference type="PANTHER" id="PTHR43840">
    <property type="entry name" value="MITOCHONDRIAL METAL TRANSPORTER 1-RELATED"/>
    <property type="match status" value="1"/>
</dbReference>
<reference evidence="8 9" key="1">
    <citation type="journal article" date="2024" name="Plant J.">
        <title>Genome sequences and population genomics reveal climatic adaptation and genomic divergence between two closely related sweetgum species.</title>
        <authorList>
            <person name="Xu W.Q."/>
            <person name="Ren C.Q."/>
            <person name="Zhang X.Y."/>
            <person name="Comes H.P."/>
            <person name="Liu X.H."/>
            <person name="Li Y.G."/>
            <person name="Kettle C.J."/>
            <person name="Jalonen R."/>
            <person name="Gaisberger H."/>
            <person name="Ma Y.Z."/>
            <person name="Qiu Y.X."/>
        </authorList>
    </citation>
    <scope>NUCLEOTIDE SEQUENCE [LARGE SCALE GENOMIC DNA]</scope>
    <source>
        <strain evidence="8">Hangzhou</strain>
    </source>
</reference>
<accession>A0AAP0NCH1</accession>
<evidence type="ECO:0000256" key="6">
    <source>
        <dbReference type="SAM" id="Phobius"/>
    </source>
</evidence>
<dbReference type="InterPro" id="IPR050291">
    <property type="entry name" value="CDF_Transporter"/>
</dbReference>
<gene>
    <name evidence="8" type="ORF">L1049_001455</name>
</gene>
<evidence type="ECO:0000256" key="4">
    <source>
        <dbReference type="ARBA" id="ARBA00022989"/>
    </source>
</evidence>
<keyword evidence="2" id="KW-0813">Transport</keyword>
<dbReference type="Proteomes" id="UP001415857">
    <property type="component" value="Unassembled WGS sequence"/>
</dbReference>
<evidence type="ECO:0000256" key="1">
    <source>
        <dbReference type="ARBA" id="ARBA00004141"/>
    </source>
</evidence>
<protein>
    <recommendedName>
        <fullName evidence="7">Cation efflux protein transmembrane domain-containing protein</fullName>
    </recommendedName>
</protein>
<proteinExistence type="predicted"/>
<comment type="caution">
    <text evidence="8">The sequence shown here is derived from an EMBL/GenBank/DDBJ whole genome shotgun (WGS) entry which is preliminary data.</text>
</comment>
<feature type="transmembrane region" description="Helical" evidence="6">
    <location>
        <begin position="146"/>
        <end position="164"/>
    </location>
</feature>
<dbReference type="GO" id="GO:0008324">
    <property type="term" value="F:monoatomic cation transmembrane transporter activity"/>
    <property type="evidence" value="ECO:0007669"/>
    <property type="project" value="InterPro"/>
</dbReference>
<dbReference type="Gene3D" id="1.20.1510.10">
    <property type="entry name" value="Cation efflux protein transmembrane domain"/>
    <property type="match status" value="1"/>
</dbReference>
<feature type="transmembrane region" description="Helical" evidence="6">
    <location>
        <begin position="215"/>
        <end position="236"/>
    </location>
</feature>
<sequence>MNTILKSPAVGNESKSYRTELLSPAQDGEVVAPNMWDESSSWQLNLNDFKLPERTSKPPFLFRRVLRSSRKQCKVAAYYKKQERLIEGFNEMETMTESGFCPGTLTQGIIVFASVMATLGLQILLESVRHLISKSQPEMDHAKEKWMIGIMVSVTIVKFVLMVYCRRFKNEIVRAYAQDHLFDVITNSVGLAAAVLAVRFYWWMDPTGAIIEKECLNLIMRFRAVLLVLLLSGGTIQSHEKALFDHMNQILFCCFCLMPVWRNCSHDVLAESAMIIYIVDSCLIALCYCSHVKVMLS</sequence>
<organism evidence="8 9">
    <name type="scientific">Liquidambar formosana</name>
    <name type="common">Formosan gum</name>
    <dbReference type="NCBI Taxonomy" id="63359"/>
    <lineage>
        <taxon>Eukaryota</taxon>
        <taxon>Viridiplantae</taxon>
        <taxon>Streptophyta</taxon>
        <taxon>Embryophyta</taxon>
        <taxon>Tracheophyta</taxon>
        <taxon>Spermatophyta</taxon>
        <taxon>Magnoliopsida</taxon>
        <taxon>eudicotyledons</taxon>
        <taxon>Gunneridae</taxon>
        <taxon>Pentapetalae</taxon>
        <taxon>Saxifragales</taxon>
        <taxon>Altingiaceae</taxon>
        <taxon>Liquidambar</taxon>
    </lineage>
</organism>
<dbReference type="Pfam" id="PF01545">
    <property type="entry name" value="Cation_efflux"/>
    <property type="match status" value="1"/>
</dbReference>
<keyword evidence="5 6" id="KW-0472">Membrane</keyword>
<feature type="domain" description="Cation efflux protein transmembrane" evidence="7">
    <location>
        <begin position="109"/>
        <end position="211"/>
    </location>
</feature>
<dbReference type="SUPFAM" id="SSF161111">
    <property type="entry name" value="Cation efflux protein transmembrane domain-like"/>
    <property type="match status" value="1"/>
</dbReference>
<evidence type="ECO:0000256" key="5">
    <source>
        <dbReference type="ARBA" id="ARBA00023136"/>
    </source>
</evidence>
<dbReference type="EMBL" id="JBBPBK010000015">
    <property type="protein sequence ID" value="KAK9269677.1"/>
    <property type="molecule type" value="Genomic_DNA"/>
</dbReference>
<feature type="transmembrane region" description="Helical" evidence="6">
    <location>
        <begin position="184"/>
        <end position="203"/>
    </location>
</feature>
<feature type="transmembrane region" description="Helical" evidence="6">
    <location>
        <begin position="273"/>
        <end position="296"/>
    </location>
</feature>
<evidence type="ECO:0000256" key="2">
    <source>
        <dbReference type="ARBA" id="ARBA00022448"/>
    </source>
</evidence>
<dbReference type="AlphaFoldDB" id="A0AAP0NCH1"/>
<keyword evidence="3 6" id="KW-0812">Transmembrane</keyword>